<protein>
    <recommendedName>
        <fullName evidence="3 5">Regulatory protein RecX</fullName>
    </recommendedName>
</protein>
<organism evidence="9 10">
    <name type="scientific">Gemelliphila palaticanis</name>
    <dbReference type="NCBI Taxonomy" id="81950"/>
    <lineage>
        <taxon>Bacteria</taxon>
        <taxon>Bacillati</taxon>
        <taxon>Bacillota</taxon>
        <taxon>Bacilli</taxon>
        <taxon>Bacillales</taxon>
        <taxon>Gemellaceae</taxon>
        <taxon>Gemelliphila</taxon>
    </lineage>
</organism>
<dbReference type="InterPro" id="IPR053924">
    <property type="entry name" value="RecX_HTH_2nd"/>
</dbReference>
<dbReference type="InterPro" id="IPR053926">
    <property type="entry name" value="RecX_HTH_1st"/>
</dbReference>
<comment type="function">
    <text evidence="5">Modulates RecA activity.</text>
</comment>
<dbReference type="PANTHER" id="PTHR33602:SF1">
    <property type="entry name" value="REGULATORY PROTEIN RECX FAMILY PROTEIN"/>
    <property type="match status" value="1"/>
</dbReference>
<gene>
    <name evidence="5" type="primary">recX</name>
    <name evidence="9" type="ORF">HZY85_01120</name>
</gene>
<name>A0ABX2T1A5_9BACL</name>
<evidence type="ECO:0000256" key="4">
    <source>
        <dbReference type="ARBA" id="ARBA00022490"/>
    </source>
</evidence>
<comment type="subcellular location">
    <subcellularLocation>
        <location evidence="1 5">Cytoplasm</location>
    </subcellularLocation>
</comment>
<sequence>MQVLNIKKLNKKYKIELENDRYIYISENTLIKFGIIKKITLSNETLKEIQKYENKEQALSKVMNYLSYGLRTEYEIIEYLKKKEILEESITYALEKLKEYRYIDDEKYAVLFTRDSFNIKKKGPSYIKNKLIAKKVAEHFIEKSILGICTEEEMLDNVYSMIEKEYNKKNDTQSKKIQKITTKLYTNGYSFDIINKAFKNFLENNQDLEDDYNLIEKNYNKAYNKFSKKYADKYILKQKIIEKLLRDGFSYDKIKNYFEEIDF</sequence>
<feature type="coiled-coil region" evidence="6">
    <location>
        <begin position="198"/>
        <end position="225"/>
    </location>
</feature>
<dbReference type="Pfam" id="PF21982">
    <property type="entry name" value="RecX_HTH1"/>
    <property type="match status" value="1"/>
</dbReference>
<evidence type="ECO:0000259" key="8">
    <source>
        <dbReference type="Pfam" id="PF21982"/>
    </source>
</evidence>
<dbReference type="InterPro" id="IPR003783">
    <property type="entry name" value="Regulatory_RecX"/>
</dbReference>
<dbReference type="EMBL" id="JACBYF010000002">
    <property type="protein sequence ID" value="NYS46796.1"/>
    <property type="molecule type" value="Genomic_DNA"/>
</dbReference>
<evidence type="ECO:0000313" key="9">
    <source>
        <dbReference type="EMBL" id="NYS46796.1"/>
    </source>
</evidence>
<keyword evidence="6" id="KW-0175">Coiled coil</keyword>
<dbReference type="Proteomes" id="UP000531840">
    <property type="component" value="Unassembled WGS sequence"/>
</dbReference>
<dbReference type="Gene3D" id="1.10.10.10">
    <property type="entry name" value="Winged helix-like DNA-binding domain superfamily/Winged helix DNA-binding domain"/>
    <property type="match status" value="4"/>
</dbReference>
<accession>A0ABX2T1A5</accession>
<dbReference type="RefSeq" id="WP_179940008.1">
    <property type="nucleotide sequence ID" value="NZ_JACBYF010000002.1"/>
</dbReference>
<dbReference type="Pfam" id="PF02631">
    <property type="entry name" value="RecX_HTH2"/>
    <property type="match status" value="1"/>
</dbReference>
<dbReference type="PANTHER" id="PTHR33602">
    <property type="entry name" value="REGULATORY PROTEIN RECX FAMILY PROTEIN"/>
    <property type="match status" value="1"/>
</dbReference>
<feature type="domain" description="RecX first three-helical" evidence="8">
    <location>
        <begin position="58"/>
        <end position="97"/>
    </location>
</feature>
<proteinExistence type="inferred from homology"/>
<comment type="similarity">
    <text evidence="2 5">Belongs to the RecX family.</text>
</comment>
<evidence type="ECO:0000256" key="5">
    <source>
        <dbReference type="HAMAP-Rule" id="MF_01114"/>
    </source>
</evidence>
<evidence type="ECO:0000256" key="6">
    <source>
        <dbReference type="SAM" id="Coils"/>
    </source>
</evidence>
<evidence type="ECO:0000256" key="1">
    <source>
        <dbReference type="ARBA" id="ARBA00004496"/>
    </source>
</evidence>
<evidence type="ECO:0000313" key="10">
    <source>
        <dbReference type="Proteomes" id="UP000531840"/>
    </source>
</evidence>
<keyword evidence="10" id="KW-1185">Reference proteome</keyword>
<dbReference type="InterPro" id="IPR036388">
    <property type="entry name" value="WH-like_DNA-bd_sf"/>
</dbReference>
<keyword evidence="4 5" id="KW-0963">Cytoplasm</keyword>
<dbReference type="HAMAP" id="MF_01114">
    <property type="entry name" value="RecX"/>
    <property type="match status" value="1"/>
</dbReference>
<evidence type="ECO:0000259" key="7">
    <source>
        <dbReference type="Pfam" id="PF02631"/>
    </source>
</evidence>
<reference evidence="9 10" key="1">
    <citation type="submission" date="2020-07" db="EMBL/GenBank/DDBJ databases">
        <title>MOT database genomes.</title>
        <authorList>
            <person name="Joseph S."/>
            <person name="Aduse-Opoku J."/>
            <person name="Hashim A."/>
            <person name="Wade W."/>
            <person name="Curtis M."/>
        </authorList>
    </citation>
    <scope>NUCLEOTIDE SEQUENCE [LARGE SCALE GENOMIC DNA]</scope>
    <source>
        <strain evidence="9 10">CIP 106318</strain>
    </source>
</reference>
<feature type="domain" description="RecX second three-helical" evidence="7">
    <location>
        <begin position="104"/>
        <end position="143"/>
    </location>
</feature>
<evidence type="ECO:0000256" key="3">
    <source>
        <dbReference type="ARBA" id="ARBA00018111"/>
    </source>
</evidence>
<comment type="caution">
    <text evidence="9">The sequence shown here is derived from an EMBL/GenBank/DDBJ whole genome shotgun (WGS) entry which is preliminary data.</text>
</comment>
<evidence type="ECO:0000256" key="2">
    <source>
        <dbReference type="ARBA" id="ARBA00009695"/>
    </source>
</evidence>